<proteinExistence type="predicted"/>
<evidence type="ECO:0000313" key="2">
    <source>
        <dbReference type="EMBL" id="KAJ8894757.1"/>
    </source>
</evidence>
<organism evidence="2 3">
    <name type="scientific">Dryococelus australis</name>
    <dbReference type="NCBI Taxonomy" id="614101"/>
    <lineage>
        <taxon>Eukaryota</taxon>
        <taxon>Metazoa</taxon>
        <taxon>Ecdysozoa</taxon>
        <taxon>Arthropoda</taxon>
        <taxon>Hexapoda</taxon>
        <taxon>Insecta</taxon>
        <taxon>Pterygota</taxon>
        <taxon>Neoptera</taxon>
        <taxon>Polyneoptera</taxon>
        <taxon>Phasmatodea</taxon>
        <taxon>Verophasmatodea</taxon>
        <taxon>Anareolatae</taxon>
        <taxon>Phasmatidae</taxon>
        <taxon>Eurycanthinae</taxon>
        <taxon>Dryococelus</taxon>
    </lineage>
</organism>
<gene>
    <name evidence="2" type="ORF">PR048_000064</name>
</gene>
<keyword evidence="3" id="KW-1185">Reference proteome</keyword>
<sequence length="236" mass="27887">MGNLEKHLEQVSDLPTLTYGLYSLHAWIKFFECLLHISYRLEFRSWEVMKADKVAFVARKKYIQEQFREKMGLLIDVPQSGSGTTNGGNMARRAISSGLEIKFEEFREYAIETAKLYVKYYNWYYMPPSMHKVLIHRGDVIKNAIVPIGLLSEEVLETRNKICRRFRERHTRKFCRWNTMENLFHMLLIIKLPLEVMRLFRDPLVGRGGEEDDVEEDEDKTKKIPSIMAKRKTTSE</sequence>
<evidence type="ECO:0000313" key="3">
    <source>
        <dbReference type="Proteomes" id="UP001159363"/>
    </source>
</evidence>
<feature type="region of interest" description="Disordered" evidence="1">
    <location>
        <begin position="207"/>
        <end position="236"/>
    </location>
</feature>
<reference evidence="2 3" key="1">
    <citation type="submission" date="2023-02" db="EMBL/GenBank/DDBJ databases">
        <title>LHISI_Scaffold_Assembly.</title>
        <authorList>
            <person name="Stuart O.P."/>
            <person name="Cleave R."/>
            <person name="Magrath M.J.L."/>
            <person name="Mikheyev A.S."/>
        </authorList>
    </citation>
    <scope>NUCLEOTIDE SEQUENCE [LARGE SCALE GENOMIC DNA]</scope>
    <source>
        <strain evidence="2">Daus_M_001</strain>
        <tissue evidence="2">Leg muscle</tissue>
    </source>
</reference>
<evidence type="ECO:0000256" key="1">
    <source>
        <dbReference type="SAM" id="MobiDB-lite"/>
    </source>
</evidence>
<comment type="caution">
    <text evidence="2">The sequence shown here is derived from an EMBL/GenBank/DDBJ whole genome shotgun (WGS) entry which is preliminary data.</text>
</comment>
<accession>A0ABQ9IE65</accession>
<dbReference type="EMBL" id="JARBHB010000001">
    <property type="protein sequence ID" value="KAJ8894757.1"/>
    <property type="molecule type" value="Genomic_DNA"/>
</dbReference>
<name>A0ABQ9IE65_9NEOP</name>
<dbReference type="Proteomes" id="UP001159363">
    <property type="component" value="Chromosome 1"/>
</dbReference>
<protein>
    <submittedName>
        <fullName evidence="2">Uncharacterized protein</fullName>
    </submittedName>
</protein>